<organism evidence="1">
    <name type="scientific">Fagus sylvatica</name>
    <name type="common">Beechnut</name>
    <dbReference type="NCBI Taxonomy" id="28930"/>
    <lineage>
        <taxon>Eukaryota</taxon>
        <taxon>Viridiplantae</taxon>
        <taxon>Streptophyta</taxon>
        <taxon>Embryophyta</taxon>
        <taxon>Tracheophyta</taxon>
        <taxon>Spermatophyta</taxon>
        <taxon>Magnoliopsida</taxon>
        <taxon>eudicotyledons</taxon>
        <taxon>Gunneridae</taxon>
        <taxon>Pentapetalae</taxon>
        <taxon>rosids</taxon>
        <taxon>fabids</taxon>
        <taxon>Fagales</taxon>
        <taxon>Fagaceae</taxon>
        <taxon>Fagus</taxon>
    </lineage>
</organism>
<accession>A0A2N9HWC5</accession>
<dbReference type="AlphaFoldDB" id="A0A2N9HWC5"/>
<dbReference type="EMBL" id="OIVN01004268">
    <property type="protein sequence ID" value="SPD16398.1"/>
    <property type="molecule type" value="Genomic_DNA"/>
</dbReference>
<protein>
    <recommendedName>
        <fullName evidence="2">Reverse transcriptase zinc-binding domain-containing protein</fullName>
    </recommendedName>
</protein>
<evidence type="ECO:0008006" key="2">
    <source>
        <dbReference type="Google" id="ProtNLM"/>
    </source>
</evidence>
<name>A0A2N9HWC5_FAGSY</name>
<evidence type="ECO:0000313" key="1">
    <source>
        <dbReference type="EMBL" id="SPD16398.1"/>
    </source>
</evidence>
<proteinExistence type="predicted"/>
<gene>
    <name evidence="1" type="ORF">FSB_LOCUS44280</name>
</gene>
<sequence length="270" mass="30698">MSPTASYAWKSLLGAREVIALGSRWRVGLGTHIRIWKDRQWNVPLIDEIFEASEAAIIKKCLSLIDGSQAKGMKLVSLPTHQVEWDLWKGIWEASVPQKIKLFIWKTCKVEHVLIECQFAQEVWGLSPIVNVQQWPSFQNFADVVTHGLQVLNFPDVEIMFTIAWRLWLARNDRIWENHNTLARDICSQVGVLVTEFLDQQQNDSGMLPNAPSKWQPPNAPVYKINVAVSWRKQSRSGSVEIPFASKEFGTSQCDGGRGMQRVAGIFKIT</sequence>
<reference evidence="1" key="1">
    <citation type="submission" date="2018-02" db="EMBL/GenBank/DDBJ databases">
        <authorList>
            <person name="Cohen D.B."/>
            <person name="Kent A.D."/>
        </authorList>
    </citation>
    <scope>NUCLEOTIDE SEQUENCE</scope>
</reference>